<evidence type="ECO:0000313" key="2">
    <source>
        <dbReference type="EMBL" id="KAJ7358292.1"/>
    </source>
</evidence>
<organism evidence="2 3">
    <name type="scientific">Mycena albidolilacea</name>
    <dbReference type="NCBI Taxonomy" id="1033008"/>
    <lineage>
        <taxon>Eukaryota</taxon>
        <taxon>Fungi</taxon>
        <taxon>Dikarya</taxon>
        <taxon>Basidiomycota</taxon>
        <taxon>Agaricomycotina</taxon>
        <taxon>Agaricomycetes</taxon>
        <taxon>Agaricomycetidae</taxon>
        <taxon>Agaricales</taxon>
        <taxon>Marasmiineae</taxon>
        <taxon>Mycenaceae</taxon>
        <taxon>Mycena</taxon>
    </lineage>
</organism>
<dbReference type="Proteomes" id="UP001218218">
    <property type="component" value="Unassembled WGS sequence"/>
</dbReference>
<evidence type="ECO:0000313" key="3">
    <source>
        <dbReference type="Proteomes" id="UP001218218"/>
    </source>
</evidence>
<proteinExistence type="predicted"/>
<evidence type="ECO:0000256" key="1">
    <source>
        <dbReference type="SAM" id="MobiDB-lite"/>
    </source>
</evidence>
<feature type="region of interest" description="Disordered" evidence="1">
    <location>
        <begin position="1"/>
        <end position="47"/>
    </location>
</feature>
<protein>
    <submittedName>
        <fullName evidence="2">Uncharacterized protein</fullName>
    </submittedName>
</protein>
<reference evidence="2" key="1">
    <citation type="submission" date="2023-03" db="EMBL/GenBank/DDBJ databases">
        <title>Massive genome expansion in bonnet fungi (Mycena s.s.) driven by repeated elements and novel gene families across ecological guilds.</title>
        <authorList>
            <consortium name="Lawrence Berkeley National Laboratory"/>
            <person name="Harder C.B."/>
            <person name="Miyauchi S."/>
            <person name="Viragh M."/>
            <person name="Kuo A."/>
            <person name="Thoen E."/>
            <person name="Andreopoulos B."/>
            <person name="Lu D."/>
            <person name="Skrede I."/>
            <person name="Drula E."/>
            <person name="Henrissat B."/>
            <person name="Morin E."/>
            <person name="Kohler A."/>
            <person name="Barry K."/>
            <person name="LaButti K."/>
            <person name="Morin E."/>
            <person name="Salamov A."/>
            <person name="Lipzen A."/>
            <person name="Mereny Z."/>
            <person name="Hegedus B."/>
            <person name="Baldrian P."/>
            <person name="Stursova M."/>
            <person name="Weitz H."/>
            <person name="Taylor A."/>
            <person name="Grigoriev I.V."/>
            <person name="Nagy L.G."/>
            <person name="Martin F."/>
            <person name="Kauserud H."/>
        </authorList>
    </citation>
    <scope>NUCLEOTIDE SEQUENCE</scope>
    <source>
        <strain evidence="2">CBHHK002</strain>
    </source>
</reference>
<comment type="caution">
    <text evidence="2">The sequence shown here is derived from an EMBL/GenBank/DDBJ whole genome shotgun (WGS) entry which is preliminary data.</text>
</comment>
<sequence length="331" mass="35674">MADMFDMPLDSSPLKEPSPRGETPPATATQSPHESPSPPQTLVLPRRKRPAEDLTQFAGEVSRAHKLKKEDHDTLIGFSALERGEQLVSLAGQLLAIAHHQNLIQPAPKEWKVPKKLVDKINSKAASLVADPSIPAYRDAKIGPSKLLIDMIYANPKWGFGAELKDEKHATDSLASVVSMALAGRRNMVKNTILGSLGSDPEEGAATALRPGATNIVDLTAAVLVKLKVKSTQVDVRMCGRIAMLRQLISENDDNKYWGNVDENLASVRAKYPDPVMQSRFIKRYILDLDFQTYGAVDLTSLATPSVPITGPSTALHAAAVATASGNDSSS</sequence>
<keyword evidence="3" id="KW-1185">Reference proteome</keyword>
<dbReference type="AlphaFoldDB" id="A0AAD7AGP6"/>
<gene>
    <name evidence="2" type="ORF">DFH08DRAFT_802126</name>
</gene>
<accession>A0AAD7AGP6</accession>
<name>A0AAD7AGP6_9AGAR</name>
<dbReference type="EMBL" id="JARIHO010000007">
    <property type="protein sequence ID" value="KAJ7358292.1"/>
    <property type="molecule type" value="Genomic_DNA"/>
</dbReference>